<protein>
    <recommendedName>
        <fullName evidence="1">Nucleotidyl transferase domain-containing protein</fullName>
    </recommendedName>
</protein>
<proteinExistence type="predicted"/>
<dbReference type="PANTHER" id="PTHR47183:SF1">
    <property type="entry name" value="GLUCOSE-1-PHOSPHATE CYTIDYLYLTRANSFERASE"/>
    <property type="match status" value="1"/>
</dbReference>
<dbReference type="PANTHER" id="PTHR47183">
    <property type="entry name" value="GLUCOSE-1-PHOSPHATE CYTIDYLYLTRANSFERASE-RELATED"/>
    <property type="match status" value="1"/>
</dbReference>
<dbReference type="AlphaFoldDB" id="A0A382GPG5"/>
<dbReference type="GO" id="GO:0047343">
    <property type="term" value="F:glucose-1-phosphate cytidylyltransferase activity"/>
    <property type="evidence" value="ECO:0007669"/>
    <property type="project" value="InterPro"/>
</dbReference>
<feature type="domain" description="Nucleotidyl transferase" evidence="1">
    <location>
        <begin position="2"/>
        <end position="230"/>
    </location>
</feature>
<dbReference type="EMBL" id="UINC01056688">
    <property type="protein sequence ID" value="SVB77008.1"/>
    <property type="molecule type" value="Genomic_DNA"/>
</dbReference>
<dbReference type="Pfam" id="PF00483">
    <property type="entry name" value="NTP_transferase"/>
    <property type="match status" value="1"/>
</dbReference>
<sequence length="256" mass="29110">MKVVILAGGLGTRLAEETHLRPKPMIEIGGRPILWHLMKIYSEYGLNDFIICCGYRGYMIKEYFANYFLHMSDVTINMSDNSVHIHKEHAEPWKVTLVDTGDDTMTGGRLKRVSSYLDPTESFCFTYGDGLADIDMPAHLAFHEAHDRLATVLAVRPPGRYGALQLDGERVTGFIEKPPGDGGFINGGFFILRPGCIEHIPGDESTWEADVLEELALRDQVRAFVHEGFWQPMDTIRDRNRLETLWQQAEAPWKVW</sequence>
<organism evidence="2">
    <name type="scientific">marine metagenome</name>
    <dbReference type="NCBI Taxonomy" id="408172"/>
    <lineage>
        <taxon>unclassified sequences</taxon>
        <taxon>metagenomes</taxon>
        <taxon>ecological metagenomes</taxon>
    </lineage>
</organism>
<dbReference type="NCBIfam" id="TIGR02623">
    <property type="entry name" value="G1P_cyt_trans"/>
    <property type="match status" value="1"/>
</dbReference>
<dbReference type="InterPro" id="IPR005835">
    <property type="entry name" value="NTP_transferase_dom"/>
</dbReference>
<dbReference type="GO" id="GO:0009243">
    <property type="term" value="P:O antigen biosynthetic process"/>
    <property type="evidence" value="ECO:0007669"/>
    <property type="project" value="InterPro"/>
</dbReference>
<dbReference type="InterPro" id="IPR013446">
    <property type="entry name" value="G1P_cyt_trans-like"/>
</dbReference>
<dbReference type="SUPFAM" id="SSF53448">
    <property type="entry name" value="Nucleotide-diphospho-sugar transferases"/>
    <property type="match status" value="1"/>
</dbReference>
<dbReference type="InterPro" id="IPR029044">
    <property type="entry name" value="Nucleotide-diphossugar_trans"/>
</dbReference>
<dbReference type="CDD" id="cd02524">
    <property type="entry name" value="G1P_cytidylyltransferase"/>
    <property type="match status" value="1"/>
</dbReference>
<dbReference type="InterPro" id="IPR046981">
    <property type="entry name" value="G1P_cyt_trans"/>
</dbReference>
<reference evidence="2" key="1">
    <citation type="submission" date="2018-05" db="EMBL/GenBank/DDBJ databases">
        <authorList>
            <person name="Lanie J.A."/>
            <person name="Ng W.-L."/>
            <person name="Kazmierczak K.M."/>
            <person name="Andrzejewski T.M."/>
            <person name="Davidsen T.M."/>
            <person name="Wayne K.J."/>
            <person name="Tettelin H."/>
            <person name="Glass J.I."/>
            <person name="Rusch D."/>
            <person name="Podicherti R."/>
            <person name="Tsui H.-C.T."/>
            <person name="Winkler M.E."/>
        </authorList>
    </citation>
    <scope>NUCLEOTIDE SEQUENCE</scope>
</reference>
<evidence type="ECO:0000259" key="1">
    <source>
        <dbReference type="Pfam" id="PF00483"/>
    </source>
</evidence>
<evidence type="ECO:0000313" key="2">
    <source>
        <dbReference type="EMBL" id="SVB77008.1"/>
    </source>
</evidence>
<name>A0A382GPG5_9ZZZZ</name>
<accession>A0A382GPG5</accession>
<gene>
    <name evidence="2" type="ORF">METZ01_LOCUS229862</name>
</gene>
<dbReference type="Gene3D" id="3.90.550.10">
    <property type="entry name" value="Spore Coat Polysaccharide Biosynthesis Protein SpsA, Chain A"/>
    <property type="match status" value="1"/>
</dbReference>